<evidence type="ECO:0000313" key="2">
    <source>
        <dbReference type="EMBL" id="KIZ03788.1"/>
    </source>
</evidence>
<gene>
    <name evidence="2" type="ORF">MNEG_4177</name>
</gene>
<organism evidence="2 3">
    <name type="scientific">Monoraphidium neglectum</name>
    <dbReference type="NCBI Taxonomy" id="145388"/>
    <lineage>
        <taxon>Eukaryota</taxon>
        <taxon>Viridiplantae</taxon>
        <taxon>Chlorophyta</taxon>
        <taxon>core chlorophytes</taxon>
        <taxon>Chlorophyceae</taxon>
        <taxon>CS clade</taxon>
        <taxon>Sphaeropleales</taxon>
        <taxon>Selenastraceae</taxon>
        <taxon>Monoraphidium</taxon>
    </lineage>
</organism>
<dbReference type="STRING" id="145388.A0A0D2JZ46"/>
<evidence type="ECO:0000313" key="3">
    <source>
        <dbReference type="Proteomes" id="UP000054498"/>
    </source>
</evidence>
<dbReference type="EMBL" id="KK100784">
    <property type="protein sequence ID" value="KIZ03788.1"/>
    <property type="molecule type" value="Genomic_DNA"/>
</dbReference>
<protein>
    <submittedName>
        <fullName evidence="2">Uncharacterized protein</fullName>
    </submittedName>
</protein>
<accession>A0A0D2JZ46</accession>
<feature type="region of interest" description="Disordered" evidence="1">
    <location>
        <begin position="1"/>
        <end position="44"/>
    </location>
</feature>
<name>A0A0D2JZ46_9CHLO</name>
<dbReference type="KEGG" id="mng:MNEG_4177"/>
<reference evidence="2 3" key="1">
    <citation type="journal article" date="2013" name="BMC Genomics">
        <title>Reconstruction of the lipid metabolism for the microalga Monoraphidium neglectum from its genome sequence reveals characteristics suitable for biofuel production.</title>
        <authorList>
            <person name="Bogen C."/>
            <person name="Al-Dilaimi A."/>
            <person name="Albersmeier A."/>
            <person name="Wichmann J."/>
            <person name="Grundmann M."/>
            <person name="Rupp O."/>
            <person name="Lauersen K.J."/>
            <person name="Blifernez-Klassen O."/>
            <person name="Kalinowski J."/>
            <person name="Goesmann A."/>
            <person name="Mussgnug J.H."/>
            <person name="Kruse O."/>
        </authorList>
    </citation>
    <scope>NUCLEOTIDE SEQUENCE [LARGE SCALE GENOMIC DNA]</scope>
    <source>
        <strain evidence="2 3">SAG 48.87</strain>
    </source>
</reference>
<dbReference type="Proteomes" id="UP000054498">
    <property type="component" value="Unassembled WGS sequence"/>
</dbReference>
<evidence type="ECO:0000256" key="1">
    <source>
        <dbReference type="SAM" id="MobiDB-lite"/>
    </source>
</evidence>
<feature type="compositionally biased region" description="Acidic residues" evidence="1">
    <location>
        <begin position="24"/>
        <end position="35"/>
    </location>
</feature>
<dbReference type="GeneID" id="25737055"/>
<sequence length="71" mass="7804">MSDLGSEHSSDDGAAPPAAADLREWDEWDDDPGEDDATRSLFSDAVLPSPEACFAHDAERHGFDIRQFRAQ</sequence>
<keyword evidence="3" id="KW-1185">Reference proteome</keyword>
<dbReference type="SUPFAM" id="SSF57667">
    <property type="entry name" value="beta-beta-alpha zinc fingers"/>
    <property type="match status" value="1"/>
</dbReference>
<dbReference type="InterPro" id="IPR036236">
    <property type="entry name" value="Znf_C2H2_sf"/>
</dbReference>
<dbReference type="AlphaFoldDB" id="A0A0D2JZ46"/>
<proteinExistence type="predicted"/>
<feature type="compositionally biased region" description="Basic and acidic residues" evidence="1">
    <location>
        <begin position="1"/>
        <end position="11"/>
    </location>
</feature>
<feature type="non-terminal residue" evidence="2">
    <location>
        <position position="71"/>
    </location>
</feature>
<dbReference type="RefSeq" id="XP_013902807.1">
    <property type="nucleotide sequence ID" value="XM_014047353.1"/>
</dbReference>